<keyword evidence="1" id="KW-1133">Transmembrane helix</keyword>
<evidence type="ECO:0000256" key="1">
    <source>
        <dbReference type="SAM" id="Phobius"/>
    </source>
</evidence>
<reference evidence="2" key="1">
    <citation type="submission" date="2023-03" db="EMBL/GenBank/DDBJ databases">
        <title>Massive genome expansion in bonnet fungi (Mycena s.s.) driven by repeated elements and novel gene families across ecological guilds.</title>
        <authorList>
            <consortium name="Lawrence Berkeley National Laboratory"/>
            <person name="Harder C.B."/>
            <person name="Miyauchi S."/>
            <person name="Viragh M."/>
            <person name="Kuo A."/>
            <person name="Thoen E."/>
            <person name="Andreopoulos B."/>
            <person name="Lu D."/>
            <person name="Skrede I."/>
            <person name="Drula E."/>
            <person name="Henrissat B."/>
            <person name="Morin E."/>
            <person name="Kohler A."/>
            <person name="Barry K."/>
            <person name="LaButti K."/>
            <person name="Morin E."/>
            <person name="Salamov A."/>
            <person name="Lipzen A."/>
            <person name="Mereny Z."/>
            <person name="Hegedus B."/>
            <person name="Baldrian P."/>
            <person name="Stursova M."/>
            <person name="Weitz H."/>
            <person name="Taylor A."/>
            <person name="Grigoriev I.V."/>
            <person name="Nagy L.G."/>
            <person name="Martin F."/>
            <person name="Kauserud H."/>
        </authorList>
    </citation>
    <scope>NUCLEOTIDE SEQUENCE</scope>
    <source>
        <strain evidence="2">9144</strain>
    </source>
</reference>
<proteinExistence type="predicted"/>
<protein>
    <submittedName>
        <fullName evidence="2">Uncharacterized protein</fullName>
    </submittedName>
</protein>
<gene>
    <name evidence="2" type="ORF">GGX14DRAFT_385980</name>
</gene>
<accession>A0AAD7E4M3</accession>
<keyword evidence="3" id="KW-1185">Reference proteome</keyword>
<dbReference type="Proteomes" id="UP001219525">
    <property type="component" value="Unassembled WGS sequence"/>
</dbReference>
<sequence length="113" mass="12250">MSLPPSSSCQSPLGKLNFACTAPLKLQASPTWQYPDTILPVNEPLWDPWKLDALLACVVLRLVLWNNFDKPPRCSSAVVVLVVVIIPFSGSVGAHVAVRNATSAQTQAQLRDL</sequence>
<dbReference type="AlphaFoldDB" id="A0AAD7E4M3"/>
<keyword evidence="1" id="KW-0472">Membrane</keyword>
<organism evidence="2 3">
    <name type="scientific">Mycena pura</name>
    <dbReference type="NCBI Taxonomy" id="153505"/>
    <lineage>
        <taxon>Eukaryota</taxon>
        <taxon>Fungi</taxon>
        <taxon>Dikarya</taxon>
        <taxon>Basidiomycota</taxon>
        <taxon>Agaricomycotina</taxon>
        <taxon>Agaricomycetes</taxon>
        <taxon>Agaricomycetidae</taxon>
        <taxon>Agaricales</taxon>
        <taxon>Marasmiineae</taxon>
        <taxon>Mycenaceae</taxon>
        <taxon>Mycena</taxon>
    </lineage>
</organism>
<feature type="transmembrane region" description="Helical" evidence="1">
    <location>
        <begin position="77"/>
        <end position="98"/>
    </location>
</feature>
<evidence type="ECO:0000313" key="2">
    <source>
        <dbReference type="EMBL" id="KAJ7227266.1"/>
    </source>
</evidence>
<evidence type="ECO:0000313" key="3">
    <source>
        <dbReference type="Proteomes" id="UP001219525"/>
    </source>
</evidence>
<name>A0AAD7E4M3_9AGAR</name>
<keyword evidence="1" id="KW-0812">Transmembrane</keyword>
<dbReference type="EMBL" id="JARJCW010000003">
    <property type="protein sequence ID" value="KAJ7227266.1"/>
    <property type="molecule type" value="Genomic_DNA"/>
</dbReference>
<comment type="caution">
    <text evidence="2">The sequence shown here is derived from an EMBL/GenBank/DDBJ whole genome shotgun (WGS) entry which is preliminary data.</text>
</comment>